<reference evidence="2 3" key="1">
    <citation type="submission" date="2018-07" db="EMBL/GenBank/DDBJ databases">
        <title>Genome sequencing of Moraxellaceae gen. HYN0046.</title>
        <authorList>
            <person name="Kim M."/>
            <person name="Yi H."/>
        </authorList>
    </citation>
    <scope>NUCLEOTIDE SEQUENCE [LARGE SCALE GENOMIC DNA]</scope>
    <source>
        <strain evidence="2 3">HYN0046</strain>
    </source>
</reference>
<dbReference type="OrthoDB" id="6712627at2"/>
<gene>
    <name evidence="2" type="ORF">HYN46_07705</name>
</gene>
<dbReference type="InterPro" id="IPR058661">
    <property type="entry name" value="FimL_2nd"/>
</dbReference>
<organism evidence="2 3">
    <name type="scientific">Aquirhabdus parva</name>
    <dbReference type="NCBI Taxonomy" id="2283318"/>
    <lineage>
        <taxon>Bacteria</taxon>
        <taxon>Pseudomonadati</taxon>
        <taxon>Pseudomonadota</taxon>
        <taxon>Gammaproteobacteria</taxon>
        <taxon>Moraxellales</taxon>
        <taxon>Moraxellaceae</taxon>
        <taxon>Aquirhabdus</taxon>
    </lineage>
</organism>
<dbReference type="Pfam" id="PF26379">
    <property type="entry name" value="FimL_2nd"/>
    <property type="match status" value="1"/>
</dbReference>
<protein>
    <recommendedName>
        <fullName evidence="1">Scaffold protein FimL second domain-containing protein</fullName>
    </recommendedName>
</protein>
<evidence type="ECO:0000313" key="2">
    <source>
        <dbReference type="EMBL" id="AXI02729.1"/>
    </source>
</evidence>
<sequence length="565" mass="62378">MPASLVSNPKSYFDVQHFDISSLYIVKSEINASLNQVESALSLFISDQSVTVGLFDAADAMHQVTGILKLLRMDGAIELSDGIRLLLINISENPDTTDDSKITALSEGLMTLTRYLEFVLLNETLSAQLLLPITNLIRNLLGLPFLSEGYYLQPYLDEDAIQKNASAATTSPLALQENQKQVIKDQLVQMFQTGLRAVLQKKSQARDFALMHKATTLMTSLSVQPEALYWQVAAQVIATLKPSSLLTDSRKRVLIHIERRITQQNTPLTRDSIADLLAMTAIMDDANPLLAKFGLTDLVKPDQETLNHKQFLFGPDQEMIHTVSQLVHQDIAKIKELVDLIVNNQQPDDALNTLSNSLKELGQTLEVLTLNYAGKGLVDQANRVKEWVSLPDENQINALMDHLLDSENAIILMEQTHTPGLVMLPFTNLRISLHQLVDARSLIVAESRTSLAGAMDVILSYLDNNADATQIQSIAEACESVSGAMAFLNAPRGQAILRAAAQYVHESFEITQPSLQSIEYLTDAIACVDYVLEGMEKKKPAGENPYHFGERSLAKLGYPVDQIAA</sequence>
<dbReference type="EMBL" id="CP031222">
    <property type="protein sequence ID" value="AXI02729.1"/>
    <property type="molecule type" value="Genomic_DNA"/>
</dbReference>
<accession>A0A345P620</accession>
<feature type="domain" description="Scaffold protein FimL second" evidence="1">
    <location>
        <begin position="185"/>
        <end position="304"/>
    </location>
</feature>
<dbReference type="RefSeq" id="WP_114898839.1">
    <property type="nucleotide sequence ID" value="NZ_CP031222.1"/>
</dbReference>
<keyword evidence="3" id="KW-1185">Reference proteome</keyword>
<proteinExistence type="predicted"/>
<evidence type="ECO:0000259" key="1">
    <source>
        <dbReference type="Pfam" id="PF26379"/>
    </source>
</evidence>
<name>A0A345P620_9GAMM</name>
<dbReference type="KEGG" id="mbah:HYN46_07705"/>
<dbReference type="Proteomes" id="UP000253940">
    <property type="component" value="Chromosome"/>
</dbReference>
<dbReference type="AlphaFoldDB" id="A0A345P620"/>
<evidence type="ECO:0000313" key="3">
    <source>
        <dbReference type="Proteomes" id="UP000253940"/>
    </source>
</evidence>